<name>A0ABD2Q453_9PLAT</name>
<organism evidence="2 3">
    <name type="scientific">Cichlidogyrus casuarinus</name>
    <dbReference type="NCBI Taxonomy" id="1844966"/>
    <lineage>
        <taxon>Eukaryota</taxon>
        <taxon>Metazoa</taxon>
        <taxon>Spiralia</taxon>
        <taxon>Lophotrochozoa</taxon>
        <taxon>Platyhelminthes</taxon>
        <taxon>Monogenea</taxon>
        <taxon>Monopisthocotylea</taxon>
        <taxon>Dactylogyridea</taxon>
        <taxon>Ancyrocephalidae</taxon>
        <taxon>Cichlidogyrus</taxon>
    </lineage>
</organism>
<feature type="coiled-coil region" evidence="1">
    <location>
        <begin position="191"/>
        <end position="314"/>
    </location>
</feature>
<dbReference type="Proteomes" id="UP001626550">
    <property type="component" value="Unassembled WGS sequence"/>
</dbReference>
<keyword evidence="1" id="KW-0175">Coiled coil</keyword>
<evidence type="ECO:0000313" key="3">
    <source>
        <dbReference type="Proteomes" id="UP001626550"/>
    </source>
</evidence>
<comment type="caution">
    <text evidence="2">The sequence shown here is derived from an EMBL/GenBank/DDBJ whole genome shotgun (WGS) entry which is preliminary data.</text>
</comment>
<dbReference type="AlphaFoldDB" id="A0ABD2Q453"/>
<reference evidence="2 3" key="1">
    <citation type="submission" date="2024-11" db="EMBL/GenBank/DDBJ databases">
        <title>Adaptive evolution of stress response genes in parasites aligns with host niche diversity.</title>
        <authorList>
            <person name="Hahn C."/>
            <person name="Resl P."/>
        </authorList>
    </citation>
    <scope>NUCLEOTIDE SEQUENCE [LARGE SCALE GENOMIC DNA]</scope>
    <source>
        <strain evidence="2">EGGRZ-B1_66</strain>
        <tissue evidence="2">Body</tissue>
    </source>
</reference>
<evidence type="ECO:0000256" key="1">
    <source>
        <dbReference type="SAM" id="Coils"/>
    </source>
</evidence>
<gene>
    <name evidence="2" type="primary">MYH10_2</name>
    <name evidence="2" type="ORF">Ciccas_006987</name>
</gene>
<protein>
    <submittedName>
        <fullName evidence="2">Myosin-10</fullName>
    </submittedName>
</protein>
<proteinExistence type="predicted"/>
<dbReference type="EMBL" id="JBJKFK010001013">
    <property type="protein sequence ID" value="KAL3314393.1"/>
    <property type="molecule type" value="Genomic_DNA"/>
</dbReference>
<evidence type="ECO:0000313" key="2">
    <source>
        <dbReference type="EMBL" id="KAL3314393.1"/>
    </source>
</evidence>
<accession>A0ABD2Q453</accession>
<sequence length="328" mass="38241">MAFEPPAKQPRSIDPYQPLQHMNLIFNSPDSSSPDDYLLHLNGDSWKELIVIEPTGKGRNRKKYRCLLCAANSHGSRIKSRKPPLLNKHTDNNWTRHLKDHHWKHYKKLCPVNAAKLNIKPDQTSRDQCASSVITCSTNSDIADGNPDQPKFHDTVQQLPLDIPSEQLCIKPVLKEEGSLPLTKTESEQTAKKWGSAVEMLQAEKDAVEQEMLRLMTRVNDLSSQFEEQKKEAAAAAMERQRQEQRYEEELCQSEREILEMEDMLSRKRNVLRNQYEEHRRQCAETIRNLESELEAERRMRKKLEVELFDLRKREASRRESFLPITLD</sequence>
<keyword evidence="3" id="KW-1185">Reference proteome</keyword>